<evidence type="ECO:0000313" key="5">
    <source>
        <dbReference type="Proteomes" id="UP000095214"/>
    </source>
</evidence>
<dbReference type="Gene3D" id="3.40.50.2000">
    <property type="entry name" value="Glycogen Phosphorylase B"/>
    <property type="match status" value="2"/>
</dbReference>
<keyword evidence="5" id="KW-1185">Reference proteome</keyword>
<dbReference type="EMBL" id="CP017298">
    <property type="protein sequence ID" value="AOS47158.1"/>
    <property type="molecule type" value="Genomic_DNA"/>
</dbReference>
<dbReference type="GO" id="GO:0008194">
    <property type="term" value="F:UDP-glycosyltransferase activity"/>
    <property type="evidence" value="ECO:0007669"/>
    <property type="project" value="InterPro"/>
</dbReference>
<accession>A0A1D8B201</accession>
<dbReference type="PANTHER" id="PTHR48050:SF13">
    <property type="entry name" value="STEROL 3-BETA-GLUCOSYLTRANSFERASE UGT80A2"/>
    <property type="match status" value="1"/>
</dbReference>
<evidence type="ECO:0000256" key="2">
    <source>
        <dbReference type="ARBA" id="ARBA00022679"/>
    </source>
</evidence>
<dbReference type="InterPro" id="IPR006326">
    <property type="entry name" value="UDPGT_MGT-like"/>
</dbReference>
<keyword evidence="2 4" id="KW-0808">Transferase</keyword>
<dbReference type="GO" id="GO:0016758">
    <property type="term" value="F:hexosyltransferase activity"/>
    <property type="evidence" value="ECO:0007669"/>
    <property type="project" value="InterPro"/>
</dbReference>
<name>A0A1D8B201_9ACTO</name>
<evidence type="ECO:0000256" key="1">
    <source>
        <dbReference type="ARBA" id="ARBA00009995"/>
    </source>
</evidence>
<dbReference type="GO" id="GO:0017000">
    <property type="term" value="P:antibiotic biosynthetic process"/>
    <property type="evidence" value="ECO:0007669"/>
    <property type="project" value="UniProtKB-ARBA"/>
</dbReference>
<gene>
    <name evidence="4" type="ORF">BH719_04210</name>
</gene>
<comment type="similarity">
    <text evidence="1">Belongs to the UDP-glycosyltransferase family.</text>
</comment>
<dbReference type="CDD" id="cd03784">
    <property type="entry name" value="GT1_Gtf-like"/>
    <property type="match status" value="1"/>
</dbReference>
<evidence type="ECO:0000259" key="3">
    <source>
        <dbReference type="Pfam" id="PF06722"/>
    </source>
</evidence>
<dbReference type="RefSeq" id="WP_009743519.1">
    <property type="nucleotide sequence ID" value="NZ_CP017298.1"/>
</dbReference>
<dbReference type="KEGG" id="phon:BH719_04210"/>
<dbReference type="PANTHER" id="PTHR48050">
    <property type="entry name" value="STEROL 3-BETA-GLUCOSYLTRANSFERASE"/>
    <property type="match status" value="1"/>
</dbReference>
<dbReference type="STRING" id="178339.BH719_04210"/>
<dbReference type="InterPro" id="IPR010610">
    <property type="entry name" value="EryCIII-like_C"/>
</dbReference>
<dbReference type="Proteomes" id="UP000095214">
    <property type="component" value="Chromosome"/>
</dbReference>
<dbReference type="NCBIfam" id="TIGR01426">
    <property type="entry name" value="MGT"/>
    <property type="match status" value="1"/>
</dbReference>
<protein>
    <submittedName>
        <fullName evidence="4">Glycosyl transferase</fullName>
    </submittedName>
</protein>
<dbReference type="Pfam" id="PF06722">
    <property type="entry name" value="EryCIII-like_C"/>
    <property type="match status" value="1"/>
</dbReference>
<dbReference type="InterPro" id="IPR050426">
    <property type="entry name" value="Glycosyltransferase_28"/>
</dbReference>
<organism evidence="4 5">
    <name type="scientific">Pauljensenia hongkongensis</name>
    <dbReference type="NCBI Taxonomy" id="178339"/>
    <lineage>
        <taxon>Bacteria</taxon>
        <taxon>Bacillati</taxon>
        <taxon>Actinomycetota</taxon>
        <taxon>Actinomycetes</taxon>
        <taxon>Actinomycetales</taxon>
        <taxon>Actinomycetaceae</taxon>
        <taxon>Pauljensenia</taxon>
    </lineage>
</organism>
<dbReference type="AlphaFoldDB" id="A0A1D8B201"/>
<feature type="domain" description="Erythromycin biosynthesis protein CIII-like C-terminal" evidence="3">
    <location>
        <begin position="250"/>
        <end position="378"/>
    </location>
</feature>
<reference evidence="4 5" key="1">
    <citation type="submission" date="2016-09" db="EMBL/GenBank/DDBJ databases">
        <title>Complete genome sequence of Actinomyces hongkongensis HKU8.</title>
        <authorList>
            <person name="Gao Y.-X."/>
            <person name="Zhou Y.-Y."/>
            <person name="Xie Y."/>
            <person name="Wang M."/>
            <person name="Wang S.-J."/>
            <person name="Shen S.-G."/>
        </authorList>
    </citation>
    <scope>NUCLEOTIDE SEQUENCE [LARGE SCALE GENOMIC DNA]</scope>
    <source>
        <strain evidence="4 5">HKU8</strain>
    </source>
</reference>
<dbReference type="SUPFAM" id="SSF53756">
    <property type="entry name" value="UDP-Glycosyltransferase/glycogen phosphorylase"/>
    <property type="match status" value="1"/>
</dbReference>
<dbReference type="OrthoDB" id="6620093at2"/>
<sequence>MNEHATRSVLMVNLPFSGHTNPTLGLARALTDMGHRVTYVHSPTWRAAVERTGAAFVPYDDYPSRPRPSLEQVRCWDAAYRTALRIGGDYDCLVYEMLFTSGKALADRLGIVPVRLFSTFALNERVLEDFGRSGGWYLTSIFRLPRLRALVSKRLSRRFGWRYDDLVDEITRNGPDLNITYTTRSFQLYAEDFPAPRYAFVGAAVGGRAPGGFDAPAGSGPLVYVSLGTRLNTSARFFRSCVEAFRGTGARVIMSIGDSVRPGRLGPLPPTIAVHRSVPQLEVLSRASLFITHGGMNSVNEALYYGVPMVVVPMGNDQPTVARRVVELGLGEALDARSATPAALRGAALRVMSDQGCRARFDGFQKETRAAGGNAEAARLIIARLAR</sequence>
<dbReference type="InterPro" id="IPR002213">
    <property type="entry name" value="UDP_glucos_trans"/>
</dbReference>
<proteinExistence type="inferred from homology"/>
<evidence type="ECO:0000313" key="4">
    <source>
        <dbReference type="EMBL" id="AOS47158.1"/>
    </source>
</evidence>
<dbReference type="FunFam" id="3.40.50.2000:FF:000072">
    <property type="entry name" value="Glycosyl transferase"/>
    <property type="match status" value="1"/>
</dbReference>